<comment type="caution">
    <text evidence="8">The sequence shown here is derived from an EMBL/GenBank/DDBJ whole genome shotgun (WGS) entry which is preliminary data.</text>
</comment>
<dbReference type="Proteomes" id="UP001608902">
    <property type="component" value="Unassembled WGS sequence"/>
</dbReference>
<dbReference type="Pfam" id="PF00458">
    <property type="entry name" value="WHEP-TRS"/>
    <property type="match status" value="1"/>
</dbReference>
<evidence type="ECO:0000313" key="8">
    <source>
        <dbReference type="EMBL" id="MFH4984901.1"/>
    </source>
</evidence>
<feature type="region of interest" description="Disordered" evidence="6">
    <location>
        <begin position="56"/>
        <end position="94"/>
    </location>
</feature>
<dbReference type="PANTHER" id="PTHR43382">
    <property type="entry name" value="PROLYL-TRNA SYNTHETASE"/>
    <property type="match status" value="1"/>
</dbReference>
<evidence type="ECO:0000256" key="4">
    <source>
        <dbReference type="ARBA" id="ARBA00022917"/>
    </source>
</evidence>
<dbReference type="InterPro" id="IPR045864">
    <property type="entry name" value="aa-tRNA-synth_II/BPL/LPL"/>
</dbReference>
<dbReference type="GO" id="GO:0005524">
    <property type="term" value="F:ATP binding"/>
    <property type="evidence" value="ECO:0007669"/>
    <property type="project" value="UniProtKB-KW"/>
</dbReference>
<evidence type="ECO:0000313" key="9">
    <source>
        <dbReference type="Proteomes" id="UP001608902"/>
    </source>
</evidence>
<sequence length="141" mass="16081">MTVERDHASLDAEITEQGNLVRQLKADPNVSQEIKEAAIAKLKQLKAEYKDLTGKDYQSTASARPKKEDKQNKSAAGKETDKAQGDVKKQSKLGMDVKKDENYSDWYAQVIVKAEMIEYYDVSGCYVLRPWSYAIWEEIQE</sequence>
<keyword evidence="5" id="KW-0030">Aminoacyl-tRNA synthetase</keyword>
<reference evidence="8 9" key="1">
    <citation type="submission" date="2024-08" db="EMBL/GenBank/DDBJ databases">
        <title>Gnathostoma spinigerum genome.</title>
        <authorList>
            <person name="Gonzalez-Bertolin B."/>
            <person name="Monzon S."/>
            <person name="Zaballos A."/>
            <person name="Jimenez P."/>
            <person name="Dekumyoy P."/>
            <person name="Varona S."/>
            <person name="Cuesta I."/>
            <person name="Sumanam S."/>
            <person name="Adisakwattana P."/>
            <person name="Gasser R.B."/>
            <person name="Hernandez-Gonzalez A."/>
            <person name="Young N.D."/>
            <person name="Perteguer M.J."/>
        </authorList>
    </citation>
    <scope>NUCLEOTIDE SEQUENCE [LARGE SCALE GENOMIC DNA]</scope>
    <source>
        <strain evidence="8">AL3</strain>
        <tissue evidence="8">Liver</tissue>
    </source>
</reference>
<dbReference type="InterPro" id="IPR004499">
    <property type="entry name" value="Pro-tRNA-ligase_IIa_arc-type"/>
</dbReference>
<feature type="compositionally biased region" description="Basic and acidic residues" evidence="6">
    <location>
        <begin position="65"/>
        <end position="94"/>
    </location>
</feature>
<accession>A0ABD6EZM0</accession>
<dbReference type="SUPFAM" id="SSF47060">
    <property type="entry name" value="S15/NS1 RNA-binding domain"/>
    <property type="match status" value="1"/>
</dbReference>
<dbReference type="GO" id="GO:0006412">
    <property type="term" value="P:translation"/>
    <property type="evidence" value="ECO:0007669"/>
    <property type="project" value="UniProtKB-KW"/>
</dbReference>
<dbReference type="SMART" id="SM00991">
    <property type="entry name" value="WHEP-TRS"/>
    <property type="match status" value="1"/>
</dbReference>
<dbReference type="SUPFAM" id="SSF55681">
    <property type="entry name" value="Class II aaRS and biotin synthetases"/>
    <property type="match status" value="1"/>
</dbReference>
<feature type="domain" description="WHEP-TRS" evidence="7">
    <location>
        <begin position="6"/>
        <end position="63"/>
    </location>
</feature>
<dbReference type="GO" id="GO:0004812">
    <property type="term" value="F:aminoacyl-tRNA ligase activity"/>
    <property type="evidence" value="ECO:0007669"/>
    <property type="project" value="UniProtKB-KW"/>
</dbReference>
<evidence type="ECO:0000256" key="5">
    <source>
        <dbReference type="ARBA" id="ARBA00023146"/>
    </source>
</evidence>
<keyword evidence="4" id="KW-0648">Protein biosynthesis</keyword>
<dbReference type="PROSITE" id="PS51185">
    <property type="entry name" value="WHEP_TRS_2"/>
    <property type="match status" value="1"/>
</dbReference>
<dbReference type="EMBL" id="JBGFUD010023074">
    <property type="protein sequence ID" value="MFH4984901.1"/>
    <property type="molecule type" value="Genomic_DNA"/>
</dbReference>
<feature type="compositionally biased region" description="Basic and acidic residues" evidence="6">
    <location>
        <begin position="1"/>
        <end position="10"/>
    </location>
</feature>
<evidence type="ECO:0000256" key="2">
    <source>
        <dbReference type="ARBA" id="ARBA00022741"/>
    </source>
</evidence>
<keyword evidence="1" id="KW-0436">Ligase</keyword>
<feature type="non-terminal residue" evidence="8">
    <location>
        <position position="141"/>
    </location>
</feature>
<dbReference type="PANTHER" id="PTHR43382:SF2">
    <property type="entry name" value="BIFUNCTIONAL GLUTAMATE_PROLINE--TRNA LIGASE"/>
    <property type="match status" value="1"/>
</dbReference>
<name>A0ABD6EZM0_9BILA</name>
<dbReference type="InterPro" id="IPR009068">
    <property type="entry name" value="uS15_NS1_RNA-bd_sf"/>
</dbReference>
<dbReference type="Gene3D" id="3.30.930.10">
    <property type="entry name" value="Bira Bifunctional Protein, Domain 2"/>
    <property type="match status" value="1"/>
</dbReference>
<dbReference type="Gene3D" id="1.10.287.10">
    <property type="entry name" value="S15/NS1, RNA-binding"/>
    <property type="match status" value="1"/>
</dbReference>
<organism evidence="8 9">
    <name type="scientific">Gnathostoma spinigerum</name>
    <dbReference type="NCBI Taxonomy" id="75299"/>
    <lineage>
        <taxon>Eukaryota</taxon>
        <taxon>Metazoa</taxon>
        <taxon>Ecdysozoa</taxon>
        <taxon>Nematoda</taxon>
        <taxon>Chromadorea</taxon>
        <taxon>Rhabditida</taxon>
        <taxon>Spirurina</taxon>
        <taxon>Gnathostomatomorpha</taxon>
        <taxon>Gnathostomatoidea</taxon>
        <taxon>Gnathostomatidae</taxon>
        <taxon>Gnathostoma</taxon>
    </lineage>
</organism>
<proteinExistence type="predicted"/>
<keyword evidence="2" id="KW-0547">Nucleotide-binding</keyword>
<keyword evidence="9" id="KW-1185">Reference proteome</keyword>
<evidence type="ECO:0000256" key="6">
    <source>
        <dbReference type="SAM" id="MobiDB-lite"/>
    </source>
</evidence>
<dbReference type="InterPro" id="IPR000738">
    <property type="entry name" value="WHEP-TRS_dom"/>
</dbReference>
<keyword evidence="3" id="KW-0067">ATP-binding</keyword>
<dbReference type="AlphaFoldDB" id="A0ABD6EZM0"/>
<protein>
    <recommendedName>
        <fullName evidence="7">WHEP-TRS domain-containing protein</fullName>
    </recommendedName>
</protein>
<gene>
    <name evidence="8" type="ORF">AB6A40_011610</name>
</gene>
<evidence type="ECO:0000256" key="1">
    <source>
        <dbReference type="ARBA" id="ARBA00022598"/>
    </source>
</evidence>
<feature type="region of interest" description="Disordered" evidence="6">
    <location>
        <begin position="1"/>
        <end position="26"/>
    </location>
</feature>
<evidence type="ECO:0000256" key="3">
    <source>
        <dbReference type="ARBA" id="ARBA00022840"/>
    </source>
</evidence>
<evidence type="ECO:0000259" key="7">
    <source>
        <dbReference type="PROSITE" id="PS51185"/>
    </source>
</evidence>